<dbReference type="EMBL" id="KV440984">
    <property type="protein sequence ID" value="OAD71907.1"/>
    <property type="molecule type" value="Genomic_DNA"/>
</dbReference>
<dbReference type="VEuPathDB" id="FungiDB:PHYBLDRAFT_146886"/>
<dbReference type="GeneID" id="28992651"/>
<name>A0A167M601_PHYB8</name>
<evidence type="ECO:0000313" key="1">
    <source>
        <dbReference type="EMBL" id="OAD71907.1"/>
    </source>
</evidence>
<dbReference type="InterPro" id="IPR043502">
    <property type="entry name" value="DNA/RNA_pol_sf"/>
</dbReference>
<dbReference type="OrthoDB" id="2286148at2759"/>
<keyword evidence="2" id="KW-1185">Reference proteome</keyword>
<organism evidence="1 2">
    <name type="scientific">Phycomyces blakesleeanus (strain ATCC 8743b / DSM 1359 / FGSC 10004 / NBRC 33097 / NRRL 1555)</name>
    <dbReference type="NCBI Taxonomy" id="763407"/>
    <lineage>
        <taxon>Eukaryota</taxon>
        <taxon>Fungi</taxon>
        <taxon>Fungi incertae sedis</taxon>
        <taxon>Mucoromycota</taxon>
        <taxon>Mucoromycotina</taxon>
        <taxon>Mucoromycetes</taxon>
        <taxon>Mucorales</taxon>
        <taxon>Phycomycetaceae</taxon>
        <taxon>Phycomyces</taxon>
    </lineage>
</organism>
<dbReference type="STRING" id="763407.A0A167M601"/>
<dbReference type="PANTHER" id="PTHR33050">
    <property type="entry name" value="REVERSE TRANSCRIPTASE DOMAIN-CONTAINING PROTEIN"/>
    <property type="match status" value="1"/>
</dbReference>
<protein>
    <recommendedName>
        <fullName evidence="3">Reverse transcriptase domain-containing protein</fullName>
    </recommendedName>
</protein>
<reference evidence="2" key="1">
    <citation type="submission" date="2015-06" db="EMBL/GenBank/DDBJ databases">
        <title>Expansion of signal transduction pathways in fungi by whole-genome duplication.</title>
        <authorList>
            <consortium name="DOE Joint Genome Institute"/>
            <person name="Corrochano L.M."/>
            <person name="Kuo A."/>
            <person name="Marcet-Houben M."/>
            <person name="Polaino S."/>
            <person name="Salamov A."/>
            <person name="Villalobos J.M."/>
            <person name="Alvarez M.I."/>
            <person name="Avalos J."/>
            <person name="Benito E.P."/>
            <person name="Benoit I."/>
            <person name="Burger G."/>
            <person name="Camino L.P."/>
            <person name="Canovas D."/>
            <person name="Cerda-Olmedo E."/>
            <person name="Cheng J.-F."/>
            <person name="Dominguez A."/>
            <person name="Elias M."/>
            <person name="Eslava A.P."/>
            <person name="Glaser F."/>
            <person name="Grimwood J."/>
            <person name="Gutierrez G."/>
            <person name="Heitman J."/>
            <person name="Henrissat B."/>
            <person name="Iturriaga E.A."/>
            <person name="Lang B.F."/>
            <person name="Lavin J.L."/>
            <person name="Lee S."/>
            <person name="Li W."/>
            <person name="Lindquist E."/>
            <person name="Lopez-Garcia S."/>
            <person name="Luque E.M."/>
            <person name="Marcos A.T."/>
            <person name="Martin J."/>
            <person name="McCluskey K."/>
            <person name="Medina H.R."/>
            <person name="Miralles-Duran A."/>
            <person name="Miyazaki A."/>
            <person name="Munoz-Torres E."/>
            <person name="Oguiza J.A."/>
            <person name="Ohm R."/>
            <person name="Olmedo M."/>
            <person name="Orejas M."/>
            <person name="Ortiz-Castellanos L."/>
            <person name="Pisabarro A.G."/>
            <person name="Rodriguez-Romero J."/>
            <person name="Ruiz-Herrera J."/>
            <person name="Ruiz-Vazquez R."/>
            <person name="Sanz C."/>
            <person name="Schackwitz W."/>
            <person name="Schmutz J."/>
            <person name="Shahriari M."/>
            <person name="Shelest E."/>
            <person name="Silva-Franco F."/>
            <person name="Soanes D."/>
            <person name="Syed K."/>
            <person name="Tagua V.G."/>
            <person name="Talbot N.J."/>
            <person name="Thon M."/>
            <person name="De vries R.P."/>
            <person name="Wiebenga A."/>
            <person name="Yadav J.S."/>
            <person name="Braun E.L."/>
            <person name="Baker S."/>
            <person name="Garre V."/>
            <person name="Horwitz B."/>
            <person name="Torres-Martinez S."/>
            <person name="Idnurm A."/>
            <person name="Herrera-Estrella A."/>
            <person name="Gabaldon T."/>
            <person name="Grigoriev I.V."/>
        </authorList>
    </citation>
    <scope>NUCLEOTIDE SEQUENCE [LARGE SCALE GENOMIC DNA]</scope>
    <source>
        <strain evidence="2">NRRL 1555(-)</strain>
    </source>
</reference>
<dbReference type="AlphaFoldDB" id="A0A167M601"/>
<dbReference type="InterPro" id="IPR052055">
    <property type="entry name" value="Hepadnavirus_pol/RT"/>
</dbReference>
<gene>
    <name evidence="1" type="ORF">PHYBLDRAFT_146886</name>
</gene>
<sequence length="122" mass="14138">MIQRNDYLTIIDLQNAFLHVLIKTSSHQYLQFHREGVCIPAYLNNLIIITSSPEKARLQTEAVLSKLCLLGFLYKPAKSYLIPTQILNHLRFNINTTTMRLSLLKSKRPDICREAAILQRKQ</sequence>
<evidence type="ECO:0008006" key="3">
    <source>
        <dbReference type="Google" id="ProtNLM"/>
    </source>
</evidence>
<dbReference type="PANTHER" id="PTHR33050:SF7">
    <property type="entry name" value="RIBONUCLEASE H"/>
    <property type="match status" value="1"/>
</dbReference>
<evidence type="ECO:0000313" key="2">
    <source>
        <dbReference type="Proteomes" id="UP000077315"/>
    </source>
</evidence>
<dbReference type="Proteomes" id="UP000077315">
    <property type="component" value="Unassembled WGS sequence"/>
</dbReference>
<dbReference type="SUPFAM" id="SSF56672">
    <property type="entry name" value="DNA/RNA polymerases"/>
    <property type="match status" value="1"/>
</dbReference>
<dbReference type="RefSeq" id="XP_018289947.1">
    <property type="nucleotide sequence ID" value="XM_018431745.1"/>
</dbReference>
<dbReference type="InParanoid" id="A0A167M601"/>
<proteinExistence type="predicted"/>
<accession>A0A167M601</accession>